<reference evidence="1 2" key="1">
    <citation type="journal article" date="2019" name="Int. J. Syst. Evol. Microbiol.">
        <title>The Global Catalogue of Microorganisms (GCM) 10K type strain sequencing project: providing services to taxonomists for standard genome sequencing and annotation.</title>
        <authorList>
            <consortium name="The Broad Institute Genomics Platform"/>
            <consortium name="The Broad Institute Genome Sequencing Center for Infectious Disease"/>
            <person name="Wu L."/>
            <person name="Ma J."/>
        </authorList>
    </citation>
    <scope>NUCLEOTIDE SEQUENCE [LARGE SCALE GENOMIC DNA]</scope>
    <source>
        <strain evidence="1 2">JCM 1407</strain>
    </source>
</reference>
<evidence type="ECO:0000313" key="2">
    <source>
        <dbReference type="Proteomes" id="UP001501510"/>
    </source>
</evidence>
<dbReference type="Proteomes" id="UP001501510">
    <property type="component" value="Unassembled WGS sequence"/>
</dbReference>
<organism evidence="1 2">
    <name type="scientific">Clostridium oceanicum</name>
    <dbReference type="NCBI Taxonomy" id="1543"/>
    <lineage>
        <taxon>Bacteria</taxon>
        <taxon>Bacillati</taxon>
        <taxon>Bacillota</taxon>
        <taxon>Clostridia</taxon>
        <taxon>Eubacteriales</taxon>
        <taxon>Clostridiaceae</taxon>
        <taxon>Clostridium</taxon>
    </lineage>
</organism>
<keyword evidence="2" id="KW-1185">Reference proteome</keyword>
<accession>A0ABN1JQY0</accession>
<evidence type="ECO:0000313" key="1">
    <source>
        <dbReference type="EMBL" id="GAA0744857.1"/>
    </source>
</evidence>
<comment type="caution">
    <text evidence="1">The sequence shown here is derived from an EMBL/GenBank/DDBJ whole genome shotgun (WGS) entry which is preliminary data.</text>
</comment>
<protein>
    <submittedName>
        <fullName evidence="1">Uncharacterized protein</fullName>
    </submittedName>
</protein>
<name>A0ABN1JQY0_9CLOT</name>
<dbReference type="RefSeq" id="WP_343762858.1">
    <property type="nucleotide sequence ID" value="NZ_BAAACG010000013.1"/>
</dbReference>
<sequence>MLLKLLKEIAYIYSCFVCKFAKKFNITELMIKDMIYKLIKFDYRENIKNKALRYSNEESKVCSC</sequence>
<dbReference type="EMBL" id="BAAACG010000013">
    <property type="protein sequence ID" value="GAA0744857.1"/>
    <property type="molecule type" value="Genomic_DNA"/>
</dbReference>
<gene>
    <name evidence="1" type="ORF">GCM10008906_30350</name>
</gene>
<proteinExistence type="predicted"/>